<accession>A0AA37UVW9</accession>
<evidence type="ECO:0000313" key="2">
    <source>
        <dbReference type="EMBL" id="GMA29752.1"/>
    </source>
</evidence>
<evidence type="ECO:0000256" key="1">
    <source>
        <dbReference type="SAM" id="MobiDB-lite"/>
    </source>
</evidence>
<evidence type="ECO:0000313" key="3">
    <source>
        <dbReference type="Proteomes" id="UP001157160"/>
    </source>
</evidence>
<proteinExistence type="predicted"/>
<keyword evidence="3" id="KW-1185">Reference proteome</keyword>
<reference evidence="2 3" key="1">
    <citation type="journal article" date="2014" name="Int. J. Syst. Evol. Microbiol.">
        <title>Complete genome sequence of Corynebacterium casei LMG S-19264T (=DSM 44701T), isolated from a smear-ripened cheese.</title>
        <authorList>
            <consortium name="US DOE Joint Genome Institute (JGI-PGF)"/>
            <person name="Walter F."/>
            <person name="Albersmeier A."/>
            <person name="Kalinowski J."/>
            <person name="Ruckert C."/>
        </authorList>
    </citation>
    <scope>NUCLEOTIDE SEQUENCE [LARGE SCALE GENOMIC DNA]</scope>
    <source>
        <strain evidence="2 3">NBRC 112289</strain>
    </source>
</reference>
<dbReference type="AlphaFoldDB" id="A0AA37UVW9"/>
<protein>
    <submittedName>
        <fullName evidence="2">Uncharacterized protein</fullName>
    </submittedName>
</protein>
<sequence length="183" mass="19018">MVRRPFRIPGRYTDRAPTAPSRGAPMPRRARAIAPAVLALALLPVLTACFPNPFFDPQQAAEDAIEEATGGDVDYVQGELPQGFPEAAVPLAEGELGMGVYLGGGGAGGWQVSVTPTDVDAAIATLRADFEAAGYTTVNEVTGEAYSAVFSSTEYLVQVNRDGDALTYRVGDPSAAGSEEPAA</sequence>
<comment type="caution">
    <text evidence="2">The sequence shown here is derived from an EMBL/GenBank/DDBJ whole genome shotgun (WGS) entry which is preliminary data.</text>
</comment>
<organism evidence="2 3">
    <name type="scientific">Arenivirga flava</name>
    <dbReference type="NCBI Taxonomy" id="1930060"/>
    <lineage>
        <taxon>Bacteria</taxon>
        <taxon>Bacillati</taxon>
        <taxon>Actinomycetota</taxon>
        <taxon>Actinomycetes</taxon>
        <taxon>Micrococcales</taxon>
        <taxon>Microbacteriaceae</taxon>
        <taxon>Arenivirga</taxon>
    </lineage>
</organism>
<gene>
    <name evidence="2" type="ORF">GCM10025874_30050</name>
</gene>
<name>A0AA37UVW9_9MICO</name>
<dbReference type="EMBL" id="BSUL01000001">
    <property type="protein sequence ID" value="GMA29752.1"/>
    <property type="molecule type" value="Genomic_DNA"/>
</dbReference>
<feature type="region of interest" description="Disordered" evidence="1">
    <location>
        <begin position="1"/>
        <end position="27"/>
    </location>
</feature>
<dbReference type="Proteomes" id="UP001157160">
    <property type="component" value="Unassembled WGS sequence"/>
</dbReference>